<dbReference type="RefSeq" id="WP_179768713.1">
    <property type="nucleotide sequence ID" value="NZ_JACCFO010000001.1"/>
</dbReference>
<dbReference type="Proteomes" id="UP000575985">
    <property type="component" value="Unassembled WGS sequence"/>
</dbReference>
<dbReference type="EMBL" id="JACCFO010000001">
    <property type="protein sequence ID" value="NYI97347.1"/>
    <property type="molecule type" value="Genomic_DNA"/>
</dbReference>
<dbReference type="AlphaFoldDB" id="A0A853BS21"/>
<proteinExistence type="predicted"/>
<sequence>MTDPRLTPDDERFYTTAPITVVYDVFAETANRLTGRYVHLAEHAATEAEHEDWKAKIFDLRDERRAVDPDDKDALIAHIRRWRAETDALESRR</sequence>
<reference evidence="1 2" key="1">
    <citation type="submission" date="2020-07" db="EMBL/GenBank/DDBJ databases">
        <title>Sequencing the genomes of 1000 actinobacteria strains.</title>
        <authorList>
            <person name="Klenk H.-P."/>
        </authorList>
    </citation>
    <scope>NUCLEOTIDE SEQUENCE [LARGE SCALE GENOMIC DNA]</scope>
    <source>
        <strain evidence="1 2">DSM 45927</strain>
    </source>
</reference>
<organism evidence="1 2">
    <name type="scientific">Streptomonospora nanhaiensis</name>
    <dbReference type="NCBI Taxonomy" id="1323731"/>
    <lineage>
        <taxon>Bacteria</taxon>
        <taxon>Bacillati</taxon>
        <taxon>Actinomycetota</taxon>
        <taxon>Actinomycetes</taxon>
        <taxon>Streptosporangiales</taxon>
        <taxon>Nocardiopsidaceae</taxon>
        <taxon>Streptomonospora</taxon>
    </lineage>
</organism>
<gene>
    <name evidence="1" type="ORF">HNR12_003624</name>
</gene>
<protein>
    <submittedName>
        <fullName evidence="1">Uncharacterized protein</fullName>
    </submittedName>
</protein>
<evidence type="ECO:0000313" key="1">
    <source>
        <dbReference type="EMBL" id="NYI97347.1"/>
    </source>
</evidence>
<name>A0A853BS21_9ACTN</name>
<comment type="caution">
    <text evidence="1">The sequence shown here is derived from an EMBL/GenBank/DDBJ whole genome shotgun (WGS) entry which is preliminary data.</text>
</comment>
<evidence type="ECO:0000313" key="2">
    <source>
        <dbReference type="Proteomes" id="UP000575985"/>
    </source>
</evidence>
<accession>A0A853BS21</accession>
<keyword evidence="2" id="KW-1185">Reference proteome</keyword>